<evidence type="ECO:0000313" key="1">
    <source>
        <dbReference type="EMBL" id="CAD8106747.1"/>
    </source>
</evidence>
<keyword evidence="2" id="KW-1185">Reference proteome</keyword>
<gene>
    <name evidence="1" type="ORF">PSON_ATCC_30995.1.T0870138</name>
</gene>
<organism evidence="1 2">
    <name type="scientific">Paramecium sonneborni</name>
    <dbReference type="NCBI Taxonomy" id="65129"/>
    <lineage>
        <taxon>Eukaryota</taxon>
        <taxon>Sar</taxon>
        <taxon>Alveolata</taxon>
        <taxon>Ciliophora</taxon>
        <taxon>Intramacronucleata</taxon>
        <taxon>Oligohymenophorea</taxon>
        <taxon>Peniculida</taxon>
        <taxon>Parameciidae</taxon>
        <taxon>Paramecium</taxon>
    </lineage>
</organism>
<dbReference type="EMBL" id="CAJJDN010000087">
    <property type="protein sequence ID" value="CAD8106747.1"/>
    <property type="molecule type" value="Genomic_DNA"/>
</dbReference>
<name>A0A8S1PTW5_9CILI</name>
<proteinExistence type="predicted"/>
<sequence>MLFIYFFRQSQKVNQRTQKKSCFQMADETGFSIGERDKYGLFISSIISKGNQIQVKLLIMKCCQVKQILKLKSQKFGDQMRKLYIKQNFKIKKDHYLRNEYYQVK</sequence>
<protein>
    <submittedName>
        <fullName evidence="1">Uncharacterized protein</fullName>
    </submittedName>
</protein>
<comment type="caution">
    <text evidence="1">The sequence shown here is derived from an EMBL/GenBank/DDBJ whole genome shotgun (WGS) entry which is preliminary data.</text>
</comment>
<accession>A0A8S1PTW5</accession>
<dbReference type="Proteomes" id="UP000692954">
    <property type="component" value="Unassembled WGS sequence"/>
</dbReference>
<reference evidence="1" key="1">
    <citation type="submission" date="2021-01" db="EMBL/GenBank/DDBJ databases">
        <authorList>
            <consortium name="Genoscope - CEA"/>
            <person name="William W."/>
        </authorList>
    </citation>
    <scope>NUCLEOTIDE SEQUENCE</scope>
</reference>
<dbReference type="AlphaFoldDB" id="A0A8S1PTW5"/>
<evidence type="ECO:0000313" key="2">
    <source>
        <dbReference type="Proteomes" id="UP000692954"/>
    </source>
</evidence>